<feature type="compositionally biased region" description="Polar residues" evidence="2">
    <location>
        <begin position="891"/>
        <end position="900"/>
    </location>
</feature>
<feature type="region of interest" description="Disordered" evidence="2">
    <location>
        <begin position="173"/>
        <end position="192"/>
    </location>
</feature>
<dbReference type="GeneID" id="102517915"/>
<dbReference type="Proteomes" id="UP000694856">
    <property type="component" value="Chromosome 32"/>
</dbReference>
<dbReference type="InterPro" id="IPR026636">
    <property type="entry name" value="MPHOSPH9"/>
</dbReference>
<keyword evidence="1" id="KW-0175">Coiled coil</keyword>
<dbReference type="PANTHER" id="PTHR14926:SF1">
    <property type="entry name" value="M-PHASE PHOSPHOPROTEIN 9"/>
    <property type="match status" value="1"/>
</dbReference>
<dbReference type="SUPFAM" id="SSF57997">
    <property type="entry name" value="Tropomyosin"/>
    <property type="match status" value="1"/>
</dbReference>
<sequence length="1201" mass="134671">MEDFDLGKPLQKTSSVESDIKNSSHSLGLNLNTNSRSSPHLSTNGVSSFSGKTRPSVIQGTVEVLTSLMQELQNSGKTDSELWKNCETRWLQLFSLVEKQCQEQIVAQQEQFHNQIQRIQEEIKYLVKLQTSNASWASYDTSALSRQISSESQMGFFSEHSERNESVISYRKSEEPEMQQETPMSQPDCNVESSSVSSGYGTLCVSELNTYRSKGPQELMQHAEASEEGFGAPVVRTESLADSVKPRSFYTHTNEEFCASLKEDTPVFPGEFEHNFLGESKISEVYSGKTNTKSITSWAQKLKQSQPKRAHTEEGCSKSTQGNEQTKKSPIEKVGASHFTQARKLRAIRSDFIAATHAQAFYLKKPDESPKSWMSDSGTGLTYWKLEEKDTYHSLPETLEKAFAPASSTDILPSQSNTSNEMKLPSLKDIYHKKQRENKQLPERNLTSASSSVRPPEVLTLDPTLHVKPNQQISGIHPRGFLSALDDRTSFSPDSVLEPSMSSHSDVDSFSQESHVASQLSGFPKYPSNKKVSPVGSWKNHAFHSDSRTSSTFPSVCTIGSNDVSVSTVDEEDAVTVTSASVSPSQLPGAANSVPDCFALASLEDPVILSKIRQNLKEKHARHIADLRAYYESEINSLKQKLEAKEISAVEDWKKTNQILVDRCSQLDIALNEATSRVRALENKNNLLEREVSDFRERFNAASSASKILQERIEEMRTSNKEKDNTIIRLKSRLQDLEEAFENAYKLSDDKEARLKQENKMFQDLLGEYESLGKEHERVKDTLNTTENKLLDAHTQISDLKRTISKLEAQVKQVEHENMLSLRHNSKTPMRPSRANTLATSDVSRRKWLIPGAEYSIFTGQPLDTQDSKVDGQLEGTRVPGYRSLEKDPSPGSSPTSLLIKTQRETSDTPIMKALKELDEEKVFKNWGTQTEKEDASTKLVNPRQTDSSVNASRSPEKGAQQRQKRFNSASQRSSSLPPSNRKSSTPTKREIMLTPVTVAYSPKRSPKENLSPGFSHLLSKNESSPIRFDILLDDLDTVPVSTLQRTNPRKQLQFLPLDDSEEKKYSGKATDIHVNHSSSPEPLPSGVKNVSVRSAWEKNKSVSYEQCKPASVAPQGNDFEYTAKIRTLAETERFFDELTKEKDQIEAALSRMPSAGGRITLQTRLNQEALEDRLEKINRELGSVRMTLKKFHVLRTSANL</sequence>
<evidence type="ECO:0000313" key="3">
    <source>
        <dbReference type="Proteomes" id="UP000694856"/>
    </source>
</evidence>
<evidence type="ECO:0000313" key="4">
    <source>
        <dbReference type="RefSeq" id="XP_032327858.1"/>
    </source>
</evidence>
<feature type="region of interest" description="Disordered" evidence="2">
    <location>
        <begin position="1"/>
        <end position="53"/>
    </location>
</feature>
<feature type="compositionally biased region" description="Low complexity" evidence="2">
    <location>
        <begin position="968"/>
        <end position="985"/>
    </location>
</feature>
<feature type="region of interest" description="Disordered" evidence="2">
    <location>
        <begin position="301"/>
        <end position="330"/>
    </location>
</feature>
<feature type="region of interest" description="Disordered" evidence="2">
    <location>
        <begin position="435"/>
        <end position="455"/>
    </location>
</feature>
<keyword evidence="3" id="KW-1185">Reference proteome</keyword>
<feature type="coiled-coil region" evidence="1">
    <location>
        <begin position="664"/>
        <end position="817"/>
    </location>
</feature>
<proteinExistence type="predicted"/>
<reference evidence="4" key="1">
    <citation type="submission" date="2025-08" db="UniProtKB">
        <authorList>
            <consortium name="RefSeq"/>
        </authorList>
    </citation>
    <scope>IDENTIFICATION</scope>
    <source>
        <tissue evidence="4">Ear skin</tissue>
    </source>
</reference>
<feature type="coiled-coil region" evidence="1">
    <location>
        <begin position="1129"/>
        <end position="1188"/>
    </location>
</feature>
<accession>A0A8B8SCA6</accession>
<name>A0A8B8SCA6_CAMFR</name>
<dbReference type="RefSeq" id="XP_032327858.1">
    <property type="nucleotide sequence ID" value="XM_032471967.1"/>
</dbReference>
<dbReference type="PANTHER" id="PTHR14926">
    <property type="entry name" value="M-PHASE PHOSPHOPROTEIN 9"/>
    <property type="match status" value="1"/>
</dbReference>
<gene>
    <name evidence="4" type="primary">MPHOSPH9</name>
</gene>
<feature type="region of interest" description="Disordered" evidence="2">
    <location>
        <begin position="859"/>
        <end position="908"/>
    </location>
</feature>
<protein>
    <submittedName>
        <fullName evidence="4">M-phase phosphoprotein 9 isoform X1</fullName>
    </submittedName>
</protein>
<feature type="compositionally biased region" description="Polar residues" evidence="2">
    <location>
        <begin position="179"/>
        <end position="192"/>
    </location>
</feature>
<dbReference type="CTD" id="10198"/>
<dbReference type="AlphaFoldDB" id="A0A8B8SCA6"/>
<evidence type="ECO:0000256" key="2">
    <source>
        <dbReference type="SAM" id="MobiDB-lite"/>
    </source>
</evidence>
<organism evidence="3 4">
    <name type="scientific">Camelus ferus</name>
    <name type="common">Wild bactrian camel</name>
    <name type="synonym">Camelus bactrianus ferus</name>
    <dbReference type="NCBI Taxonomy" id="419612"/>
    <lineage>
        <taxon>Eukaryota</taxon>
        <taxon>Metazoa</taxon>
        <taxon>Chordata</taxon>
        <taxon>Craniata</taxon>
        <taxon>Vertebrata</taxon>
        <taxon>Euteleostomi</taxon>
        <taxon>Mammalia</taxon>
        <taxon>Eutheria</taxon>
        <taxon>Laurasiatheria</taxon>
        <taxon>Artiodactyla</taxon>
        <taxon>Tylopoda</taxon>
        <taxon>Camelidae</taxon>
        <taxon>Camelus</taxon>
    </lineage>
</organism>
<dbReference type="GO" id="GO:0005814">
    <property type="term" value="C:centriole"/>
    <property type="evidence" value="ECO:0007669"/>
    <property type="project" value="TreeGrafter"/>
</dbReference>
<feature type="compositionally biased region" description="Polar residues" evidence="2">
    <location>
        <begin position="939"/>
        <end position="954"/>
    </location>
</feature>
<evidence type="ECO:0000256" key="1">
    <source>
        <dbReference type="SAM" id="Coils"/>
    </source>
</evidence>
<feature type="region of interest" description="Disordered" evidence="2">
    <location>
        <begin position="926"/>
        <end position="1017"/>
    </location>
</feature>
<feature type="compositionally biased region" description="Polar residues" evidence="2">
    <location>
        <begin position="11"/>
        <end position="53"/>
    </location>
</feature>